<dbReference type="GO" id="GO:0030246">
    <property type="term" value="F:carbohydrate binding"/>
    <property type="evidence" value="ECO:0007669"/>
    <property type="project" value="UniProtKB-ARBA"/>
</dbReference>
<dbReference type="Pfam" id="PF13407">
    <property type="entry name" value="Peripla_BP_4"/>
    <property type="match status" value="1"/>
</dbReference>
<sequence>MARRVAGATATALVVLGVGACGSGAAAAGGDCAETYEIGLSHPVGEAAFVKALKREVQAQADRIGCVEMLFDDTQANDLESQRNTVETWVTQRVDAVVVLPVDAKALSPLQEQAQSSGIKWLTYATPGEGADGYTGFDNVLSGDLVGRAAADWITENQLGGRVTAAISSISALPDVRGRWTQPEQLIPAAGVEVVSLQDCADQTCGLEQAEVLLNAHPDLRVYIGANDDAALGALKAFESRGIDPGEVFIAGQDGNVEALKAVRAGGAYRLSAAIDMNDLARAIVQNSINAVTGTGETETEATVVPASLDDPARLDALIAQLGG</sequence>
<dbReference type="EMBL" id="CP053564">
    <property type="protein sequence ID" value="QJY47746.1"/>
    <property type="molecule type" value="Genomic_DNA"/>
</dbReference>
<evidence type="ECO:0000256" key="1">
    <source>
        <dbReference type="ARBA" id="ARBA00004196"/>
    </source>
</evidence>
<evidence type="ECO:0000256" key="4">
    <source>
        <dbReference type="SAM" id="SignalP"/>
    </source>
</evidence>
<dbReference type="KEGG" id="pbro:HOP40_19630"/>
<comment type="similarity">
    <text evidence="2">Belongs to the bacterial solute-binding protein 2 family.</text>
</comment>
<feature type="domain" description="Periplasmic binding protein" evidence="5">
    <location>
        <begin position="38"/>
        <end position="294"/>
    </location>
</feature>
<feature type="chain" id="PRO_5026797374" evidence="4">
    <location>
        <begin position="28"/>
        <end position="324"/>
    </location>
</feature>
<keyword evidence="7" id="KW-1185">Reference proteome</keyword>
<evidence type="ECO:0000313" key="6">
    <source>
        <dbReference type="EMBL" id="QJY47746.1"/>
    </source>
</evidence>
<evidence type="ECO:0000256" key="2">
    <source>
        <dbReference type="ARBA" id="ARBA00007639"/>
    </source>
</evidence>
<dbReference type="Proteomes" id="UP000505377">
    <property type="component" value="Chromosome"/>
</dbReference>
<dbReference type="PANTHER" id="PTHR46847">
    <property type="entry name" value="D-ALLOSE-BINDING PERIPLASMIC PROTEIN-RELATED"/>
    <property type="match status" value="1"/>
</dbReference>
<dbReference type="PANTHER" id="PTHR46847:SF1">
    <property type="entry name" value="D-ALLOSE-BINDING PERIPLASMIC PROTEIN-RELATED"/>
    <property type="match status" value="1"/>
</dbReference>
<evidence type="ECO:0000259" key="5">
    <source>
        <dbReference type="Pfam" id="PF13407"/>
    </source>
</evidence>
<proteinExistence type="inferred from homology"/>
<dbReference type="PROSITE" id="PS51257">
    <property type="entry name" value="PROKAR_LIPOPROTEIN"/>
    <property type="match status" value="1"/>
</dbReference>
<dbReference type="Gene3D" id="3.40.50.2300">
    <property type="match status" value="2"/>
</dbReference>
<dbReference type="InterPro" id="IPR025997">
    <property type="entry name" value="SBP_2_dom"/>
</dbReference>
<evidence type="ECO:0000256" key="3">
    <source>
        <dbReference type="ARBA" id="ARBA00022729"/>
    </source>
</evidence>
<dbReference type="AlphaFoldDB" id="A0A6M6JK52"/>
<name>A0A6M6JK52_9PSEU</name>
<dbReference type="InterPro" id="IPR028082">
    <property type="entry name" value="Peripla_BP_I"/>
</dbReference>
<dbReference type="GO" id="GO:0030313">
    <property type="term" value="C:cell envelope"/>
    <property type="evidence" value="ECO:0007669"/>
    <property type="project" value="UniProtKB-SubCell"/>
</dbReference>
<protein>
    <submittedName>
        <fullName evidence="6">Sugar ABC transporter substrate-binding protein</fullName>
    </submittedName>
</protein>
<evidence type="ECO:0000313" key="7">
    <source>
        <dbReference type="Proteomes" id="UP000505377"/>
    </source>
</evidence>
<accession>A0A6M6JK52</accession>
<dbReference type="CDD" id="cd01536">
    <property type="entry name" value="PBP1_ABC_sugar_binding-like"/>
    <property type="match status" value="1"/>
</dbReference>
<gene>
    <name evidence="6" type="ORF">HOP40_19630</name>
</gene>
<reference evidence="6 7" key="1">
    <citation type="submission" date="2020-05" db="EMBL/GenBank/DDBJ databases">
        <authorList>
            <person name="Mo P."/>
        </authorList>
    </citation>
    <scope>NUCLEOTIDE SEQUENCE [LARGE SCALE GENOMIC DNA]</scope>
    <source>
        <strain evidence="6 7">Gen01</strain>
    </source>
</reference>
<comment type="subcellular location">
    <subcellularLocation>
        <location evidence="1">Cell envelope</location>
    </subcellularLocation>
</comment>
<organism evidence="6 7">
    <name type="scientific">Pseudonocardia broussonetiae</name>
    <dbReference type="NCBI Taxonomy" id="2736640"/>
    <lineage>
        <taxon>Bacteria</taxon>
        <taxon>Bacillati</taxon>
        <taxon>Actinomycetota</taxon>
        <taxon>Actinomycetes</taxon>
        <taxon>Pseudonocardiales</taxon>
        <taxon>Pseudonocardiaceae</taxon>
        <taxon>Pseudonocardia</taxon>
    </lineage>
</organism>
<feature type="signal peptide" evidence="4">
    <location>
        <begin position="1"/>
        <end position="27"/>
    </location>
</feature>
<keyword evidence="3 4" id="KW-0732">Signal</keyword>
<dbReference type="RefSeq" id="WP_172160687.1">
    <property type="nucleotide sequence ID" value="NZ_CP053564.1"/>
</dbReference>
<dbReference type="SUPFAM" id="SSF53822">
    <property type="entry name" value="Periplasmic binding protein-like I"/>
    <property type="match status" value="1"/>
</dbReference>